<reference evidence="1 2" key="1">
    <citation type="submission" date="2021-12" db="EMBL/GenBank/DDBJ databases">
        <title>High titer production of polyol ester of fatty acids by Rhodotorula paludigena BS15 towards product separation-free biomass refinery.</title>
        <authorList>
            <person name="Mano J."/>
            <person name="Ono H."/>
            <person name="Tanaka T."/>
            <person name="Naito K."/>
            <person name="Sushida H."/>
            <person name="Ike M."/>
            <person name="Tokuyasu K."/>
            <person name="Kitaoka M."/>
        </authorList>
    </citation>
    <scope>NUCLEOTIDE SEQUENCE [LARGE SCALE GENOMIC DNA]</scope>
    <source>
        <strain evidence="1 2">BS15</strain>
    </source>
</reference>
<proteinExistence type="predicted"/>
<accession>A0AAV5GHP3</accession>
<dbReference type="EMBL" id="BQKY01000006">
    <property type="protein sequence ID" value="GJN89964.1"/>
    <property type="molecule type" value="Genomic_DNA"/>
</dbReference>
<dbReference type="Proteomes" id="UP001342314">
    <property type="component" value="Unassembled WGS sequence"/>
</dbReference>
<keyword evidence="2" id="KW-1185">Reference proteome</keyword>
<evidence type="ECO:0000313" key="2">
    <source>
        <dbReference type="Proteomes" id="UP001342314"/>
    </source>
</evidence>
<evidence type="ECO:0000313" key="1">
    <source>
        <dbReference type="EMBL" id="GJN89964.1"/>
    </source>
</evidence>
<gene>
    <name evidence="1" type="ORF">Rhopal_002953-T1</name>
</gene>
<dbReference type="Pfam" id="PF11927">
    <property type="entry name" value="HODM_asu-like"/>
    <property type="match status" value="1"/>
</dbReference>
<dbReference type="InterPro" id="IPR021848">
    <property type="entry name" value="HODM_asu-like"/>
</dbReference>
<organism evidence="1 2">
    <name type="scientific">Rhodotorula paludigena</name>
    <dbReference type="NCBI Taxonomy" id="86838"/>
    <lineage>
        <taxon>Eukaryota</taxon>
        <taxon>Fungi</taxon>
        <taxon>Dikarya</taxon>
        <taxon>Basidiomycota</taxon>
        <taxon>Pucciniomycotina</taxon>
        <taxon>Microbotryomycetes</taxon>
        <taxon>Sporidiobolales</taxon>
        <taxon>Sporidiobolaceae</taxon>
        <taxon>Rhodotorula</taxon>
    </lineage>
</organism>
<name>A0AAV5GHP3_9BASI</name>
<protein>
    <submittedName>
        <fullName evidence="1">Uncharacterized protein</fullName>
    </submittedName>
</protein>
<sequence>MLDNLAVAAALFAFWLVYQRFYAKKAAPPISSPVEKPAKSNSPSLWPLAKGVALPAYGRAELEATKPLPYRPFRWGPTYPQHMGIRNITDSSKWLQVDQEYPNTVSIRTQRMSKPALESTKTQPGFHAHALEALCEVASFLALRFPQLFVVERATYVSGDESTHGDSTAGLEAGAIKVVKNLVTGETFDFAAIEAAEGPEWNPMRVAGSLLQDDLALMVEDEETGQYRFQAGSICTAGFWRLKDKIGLTLDDIHFKGAVPNYAEKYQKAMNRFFSNLREDKLVERNNYFFQVDEHLSWSLKTNGTEALFDQFNKGPQAEQVNKAKEVVHPSPATDISQVWFRTERQTLRRLPKTRAILFTIRTYLIPVVDLASEPGIPGRMASGIRSWPQGDRSVTWYKGGELFNPVLLPYLDQQHEEQLKAGIVTLNEKGTTEESYPY</sequence>
<dbReference type="AlphaFoldDB" id="A0AAV5GHP3"/>
<comment type="caution">
    <text evidence="1">The sequence shown here is derived from an EMBL/GenBank/DDBJ whole genome shotgun (WGS) entry which is preliminary data.</text>
</comment>